<gene>
    <name evidence="1" type="ORF">QUV98_04940</name>
</gene>
<dbReference type="Proteomes" id="UP001529275">
    <property type="component" value="Unassembled WGS sequence"/>
</dbReference>
<dbReference type="RefSeq" id="WP_289527533.1">
    <property type="nucleotide sequence ID" value="NZ_JAUDCK010000012.1"/>
</dbReference>
<evidence type="ECO:0000313" key="2">
    <source>
        <dbReference type="Proteomes" id="UP001529275"/>
    </source>
</evidence>
<accession>A0ABT7UHN6</accession>
<keyword evidence="2" id="KW-1185">Reference proteome</keyword>
<organism evidence="1 2">
    <name type="scientific">Massilimicrobiota timonensis</name>
    <dbReference type="NCBI Taxonomy" id="1776392"/>
    <lineage>
        <taxon>Bacteria</taxon>
        <taxon>Bacillati</taxon>
        <taxon>Bacillota</taxon>
        <taxon>Erysipelotrichia</taxon>
        <taxon>Erysipelotrichales</taxon>
        <taxon>Erysipelotrichaceae</taxon>
        <taxon>Massilimicrobiota</taxon>
    </lineage>
</organism>
<evidence type="ECO:0000313" key="1">
    <source>
        <dbReference type="EMBL" id="MDM8195659.1"/>
    </source>
</evidence>
<proteinExistence type="predicted"/>
<reference evidence="2" key="1">
    <citation type="submission" date="2023-06" db="EMBL/GenBank/DDBJ databases">
        <title>Identification and characterization of horizontal gene transfer across gut microbiota members of farm animals based on homology search.</title>
        <authorList>
            <person name="Zeman M."/>
            <person name="Kubasova T."/>
            <person name="Jahodarova E."/>
            <person name="Nykrynova M."/>
            <person name="Rychlik I."/>
        </authorList>
    </citation>
    <scope>NUCLEOTIDE SEQUENCE [LARGE SCALE GENOMIC DNA]</scope>
    <source>
        <strain evidence="2">ET341</strain>
    </source>
</reference>
<name>A0ABT7UHN6_9FIRM</name>
<comment type="caution">
    <text evidence="1">The sequence shown here is derived from an EMBL/GenBank/DDBJ whole genome shotgun (WGS) entry which is preliminary data.</text>
</comment>
<sequence>MKYKIVCVKERFVEFVNMYPDFLKQVYQEQDNMYKTKQIELIFSNMVNEKEKLLHKIQSREHYSHYHGIHQLFNPITQEKMTIIMNEYDLQIEEEGSNHHIYDMISSFSKNFYMITK</sequence>
<dbReference type="EMBL" id="JAUDCK010000012">
    <property type="protein sequence ID" value="MDM8195659.1"/>
    <property type="molecule type" value="Genomic_DNA"/>
</dbReference>
<protein>
    <submittedName>
        <fullName evidence="1">Uncharacterized protein</fullName>
    </submittedName>
</protein>